<sequence length="72" mass="7536">MANHVFELRNEHIALCDLLKAVSIAPSGGIAKMMIAAGDVQVDGQVDTRKTAKIRVGMVVSVMGETISVVAA</sequence>
<dbReference type="AlphaFoldDB" id="A0A7D5ZGB6"/>
<dbReference type="PROSITE" id="PS50889">
    <property type="entry name" value="S4"/>
    <property type="match status" value="1"/>
</dbReference>
<evidence type="ECO:0000313" key="2">
    <source>
        <dbReference type="EMBL" id="QLI81389.1"/>
    </source>
</evidence>
<dbReference type="InterPro" id="IPR036986">
    <property type="entry name" value="S4_RNA-bd_sf"/>
</dbReference>
<dbReference type="EMBL" id="CP058952">
    <property type="protein sequence ID" value="QLI81389.1"/>
    <property type="molecule type" value="Genomic_DNA"/>
</dbReference>
<dbReference type="Pfam" id="PF13275">
    <property type="entry name" value="S4_2"/>
    <property type="match status" value="1"/>
</dbReference>
<name>A0A7D5ZGB6_9NEIS</name>
<dbReference type="GO" id="GO:0003723">
    <property type="term" value="F:RNA binding"/>
    <property type="evidence" value="ECO:0007669"/>
    <property type="project" value="UniProtKB-KW"/>
</dbReference>
<keyword evidence="3" id="KW-1185">Reference proteome</keyword>
<evidence type="ECO:0000256" key="1">
    <source>
        <dbReference type="PROSITE-ProRule" id="PRU00182"/>
    </source>
</evidence>
<dbReference type="KEGG" id="cfon:HZU75_07520"/>
<dbReference type="Proteomes" id="UP000510822">
    <property type="component" value="Chromosome"/>
</dbReference>
<dbReference type="RefSeq" id="WP_180308515.1">
    <property type="nucleotide sequence ID" value="NZ_CP058952.1"/>
</dbReference>
<reference evidence="2 3" key="1">
    <citation type="journal article" date="2016" name="Int. J. Syst. Evol. Microbiol.">
        <title>Chitinibacter fontanus sp. nov., isolated from a spring.</title>
        <authorList>
            <person name="Sheu S.Y."/>
            <person name="Li Y.S."/>
            <person name="Young C.C."/>
            <person name="Chen W.M."/>
        </authorList>
    </citation>
    <scope>NUCLEOTIDE SEQUENCE [LARGE SCALE GENOMIC DNA]</scope>
    <source>
        <strain evidence="2 3">STM-7</strain>
    </source>
</reference>
<protein>
    <submittedName>
        <fullName evidence="2">RNA-binding S4 domain-containing protein</fullName>
    </submittedName>
</protein>
<gene>
    <name evidence="2" type="ORF">HZU75_07520</name>
</gene>
<evidence type="ECO:0000313" key="3">
    <source>
        <dbReference type="Proteomes" id="UP000510822"/>
    </source>
</evidence>
<proteinExistence type="predicted"/>
<keyword evidence="1" id="KW-0694">RNA-binding</keyword>
<dbReference type="Gene3D" id="3.10.290.10">
    <property type="entry name" value="RNA-binding S4 domain"/>
    <property type="match status" value="1"/>
</dbReference>
<accession>A0A7D5ZGB6</accession>
<organism evidence="2 3">
    <name type="scientific">Chitinibacter fontanus</name>
    <dbReference type="NCBI Taxonomy" id="1737446"/>
    <lineage>
        <taxon>Bacteria</taxon>
        <taxon>Pseudomonadati</taxon>
        <taxon>Pseudomonadota</taxon>
        <taxon>Betaproteobacteria</taxon>
        <taxon>Neisseriales</taxon>
        <taxon>Chitinibacteraceae</taxon>
        <taxon>Chitinibacter</taxon>
    </lineage>
</organism>
<dbReference type="SUPFAM" id="SSF55174">
    <property type="entry name" value="Alpha-L RNA-binding motif"/>
    <property type="match status" value="1"/>
</dbReference>